<dbReference type="GO" id="GO:0006351">
    <property type="term" value="P:DNA-templated transcription"/>
    <property type="evidence" value="ECO:0007669"/>
    <property type="project" value="InterPro"/>
</dbReference>
<proteinExistence type="predicted"/>
<feature type="compositionally biased region" description="Polar residues" evidence="4">
    <location>
        <begin position="653"/>
        <end position="662"/>
    </location>
</feature>
<name>A0A067SMD9_GALM3</name>
<feature type="compositionally biased region" description="Polar residues" evidence="4">
    <location>
        <begin position="817"/>
        <end position="827"/>
    </location>
</feature>
<dbReference type="HOGENOM" id="CLU_007340_4_1_1"/>
<dbReference type="InterPro" id="IPR036864">
    <property type="entry name" value="Zn2-C6_fun-type_DNA-bd_sf"/>
</dbReference>
<dbReference type="GO" id="GO:0008270">
    <property type="term" value="F:zinc ion binding"/>
    <property type="evidence" value="ECO:0007669"/>
    <property type="project" value="InterPro"/>
</dbReference>
<dbReference type="OrthoDB" id="424974at2759"/>
<sequence length="893" mass="99817">MPSSPPYERRMDNSVGSDSPTKKRRKGATRLSCAECRRLKLRCDRAIPCSSCVKRGCGAICPDGSLTTGQGNRFVLASTQELHEKISELANRVRELEDALRASHTHLSSEPHPLLAEELLKIKAPLQRDVNNTKTSSVTVKEEETNPDVVDAFGSLSIDLSGKTKYYGHIANSYYFLQNELPEEVEQDEHLLNLQNVLPPEILTRAASFPISTLSHNANVGLQTLYWYLPPSEIALELRSIYFTHAAWMYNPINVESFDSEVYAQFYNQNVGPIPDDPLMAHRLSLMFMILAIGSLMNPALPSYNLDAEKYNQLARAALFHHSFFDNPTINAVQALYLMTYYLFMADRHGTNSSARWATMGLAVKVAQSIGLHRDSGKWKVDPVETIRRRELFWELFTYDSWQCLTFGRPTSFFPPHFDCKMPHLGDNSDEHSFHAWKHSFSAECMTLLHDQAFGAKMPTYATVLQLDRKLRAFPVPPILQVAGFGSNSQPRQGGYPDTIMLTLQRHIVLAIREMNLLYLHRSFFARAISDHPKDPLGSPYGTSVIAAYRSAGSLVAMMRNLYTQLKEPCERMWFLWTHMFSCSIVLGSIVTRCPSMSLAPSALVQLDSACELFSKAARGFRADKVLNIMLHLQEKAHFSLEEFRRGKGSPLTRFNPSTGPTTPDADDDELSVLGGKTRLVSKKEPSSPILMERSPISQNPIVPLPLSPGSHNQLPPSVREYLDSFKVQGNQQQHMYSDHQQQLGSNHGSFSNNSASINNQSFSDSDLSPVSIYGMSTLPSSFQSEAPSYLGQQGMQNIMQTQQNTGASQQQASPAMDTSGSQNESNFPQYFPVYDYGLASTAYPNGSIFSQEPTLMVDTNTAPGQQQRRASGSPESNMQSTWLDFVNTMAMQ</sequence>
<evidence type="ECO:0000256" key="1">
    <source>
        <dbReference type="ARBA" id="ARBA00004123"/>
    </source>
</evidence>
<feature type="compositionally biased region" description="Low complexity" evidence="4">
    <location>
        <begin position="802"/>
        <end position="814"/>
    </location>
</feature>
<evidence type="ECO:0000313" key="6">
    <source>
        <dbReference type="EMBL" id="KDR67923.1"/>
    </source>
</evidence>
<feature type="region of interest" description="Disordered" evidence="4">
    <location>
        <begin position="802"/>
        <end position="827"/>
    </location>
</feature>
<keyword evidence="3" id="KW-0539">Nucleus</keyword>
<dbReference type="Pfam" id="PF04082">
    <property type="entry name" value="Fungal_trans"/>
    <property type="match status" value="1"/>
</dbReference>
<organism evidence="6 7">
    <name type="scientific">Galerina marginata (strain CBS 339.88)</name>
    <dbReference type="NCBI Taxonomy" id="685588"/>
    <lineage>
        <taxon>Eukaryota</taxon>
        <taxon>Fungi</taxon>
        <taxon>Dikarya</taxon>
        <taxon>Basidiomycota</taxon>
        <taxon>Agaricomycotina</taxon>
        <taxon>Agaricomycetes</taxon>
        <taxon>Agaricomycetidae</taxon>
        <taxon>Agaricales</taxon>
        <taxon>Agaricineae</taxon>
        <taxon>Strophariaceae</taxon>
        <taxon>Galerina</taxon>
    </lineage>
</organism>
<dbReference type="InterPro" id="IPR001138">
    <property type="entry name" value="Zn2Cys6_DnaBD"/>
</dbReference>
<keyword evidence="7" id="KW-1185">Reference proteome</keyword>
<feature type="region of interest" description="Disordered" evidence="4">
    <location>
        <begin position="1"/>
        <end position="24"/>
    </location>
</feature>
<evidence type="ECO:0000256" key="2">
    <source>
        <dbReference type="ARBA" id="ARBA00022723"/>
    </source>
</evidence>
<dbReference type="GO" id="GO:0005634">
    <property type="term" value="C:nucleus"/>
    <property type="evidence" value="ECO:0007669"/>
    <property type="project" value="UniProtKB-SubCell"/>
</dbReference>
<gene>
    <name evidence="6" type="ORF">GALMADRAFT_129710</name>
</gene>
<evidence type="ECO:0000313" key="7">
    <source>
        <dbReference type="Proteomes" id="UP000027222"/>
    </source>
</evidence>
<evidence type="ECO:0000259" key="5">
    <source>
        <dbReference type="PROSITE" id="PS50048"/>
    </source>
</evidence>
<feature type="region of interest" description="Disordered" evidence="4">
    <location>
        <begin position="650"/>
        <end position="671"/>
    </location>
</feature>
<evidence type="ECO:0000256" key="3">
    <source>
        <dbReference type="ARBA" id="ARBA00023242"/>
    </source>
</evidence>
<feature type="region of interest" description="Disordered" evidence="4">
    <location>
        <begin position="862"/>
        <end position="884"/>
    </location>
</feature>
<evidence type="ECO:0000256" key="4">
    <source>
        <dbReference type="SAM" id="MobiDB-lite"/>
    </source>
</evidence>
<dbReference type="Gene3D" id="4.10.240.10">
    <property type="entry name" value="Zn(2)-C6 fungal-type DNA-binding domain"/>
    <property type="match status" value="1"/>
</dbReference>
<accession>A0A067SMD9</accession>
<dbReference type="PROSITE" id="PS50048">
    <property type="entry name" value="ZN2_CY6_FUNGAL_2"/>
    <property type="match status" value="1"/>
</dbReference>
<dbReference type="SUPFAM" id="SSF57701">
    <property type="entry name" value="Zn2/Cys6 DNA-binding domain"/>
    <property type="match status" value="1"/>
</dbReference>
<reference evidence="7" key="1">
    <citation type="journal article" date="2014" name="Proc. Natl. Acad. Sci. U.S.A.">
        <title>Extensive sampling of basidiomycete genomes demonstrates inadequacy of the white-rot/brown-rot paradigm for wood decay fungi.</title>
        <authorList>
            <person name="Riley R."/>
            <person name="Salamov A.A."/>
            <person name="Brown D.W."/>
            <person name="Nagy L.G."/>
            <person name="Floudas D."/>
            <person name="Held B.W."/>
            <person name="Levasseur A."/>
            <person name="Lombard V."/>
            <person name="Morin E."/>
            <person name="Otillar R."/>
            <person name="Lindquist E.A."/>
            <person name="Sun H."/>
            <person name="LaButti K.M."/>
            <person name="Schmutz J."/>
            <person name="Jabbour D."/>
            <person name="Luo H."/>
            <person name="Baker S.E."/>
            <person name="Pisabarro A.G."/>
            <person name="Walton J.D."/>
            <person name="Blanchette R.A."/>
            <person name="Henrissat B."/>
            <person name="Martin F."/>
            <person name="Cullen D."/>
            <person name="Hibbett D.S."/>
            <person name="Grigoriev I.V."/>
        </authorList>
    </citation>
    <scope>NUCLEOTIDE SEQUENCE [LARGE SCALE GENOMIC DNA]</scope>
    <source>
        <strain evidence="7">CBS 339.88</strain>
    </source>
</reference>
<feature type="compositionally biased region" description="Polar residues" evidence="4">
    <location>
        <begin position="744"/>
        <end position="763"/>
    </location>
</feature>
<dbReference type="InterPro" id="IPR050613">
    <property type="entry name" value="Sec_Metabolite_Reg"/>
</dbReference>
<dbReference type="InterPro" id="IPR007219">
    <property type="entry name" value="XnlR_reg_dom"/>
</dbReference>
<dbReference type="Proteomes" id="UP000027222">
    <property type="component" value="Unassembled WGS sequence"/>
</dbReference>
<dbReference type="SMART" id="SM00906">
    <property type="entry name" value="Fungal_trans"/>
    <property type="match status" value="1"/>
</dbReference>
<dbReference type="GO" id="GO:0003677">
    <property type="term" value="F:DNA binding"/>
    <property type="evidence" value="ECO:0007669"/>
    <property type="project" value="InterPro"/>
</dbReference>
<comment type="subcellular location">
    <subcellularLocation>
        <location evidence="1">Nucleus</location>
    </subcellularLocation>
</comment>
<feature type="compositionally biased region" description="Polar residues" evidence="4">
    <location>
        <begin position="862"/>
        <end position="883"/>
    </location>
</feature>
<dbReference type="PANTHER" id="PTHR31001">
    <property type="entry name" value="UNCHARACTERIZED TRANSCRIPTIONAL REGULATORY PROTEIN"/>
    <property type="match status" value="1"/>
</dbReference>
<dbReference type="PROSITE" id="PS00463">
    <property type="entry name" value="ZN2_CY6_FUNGAL_1"/>
    <property type="match status" value="1"/>
</dbReference>
<dbReference type="GO" id="GO:0000981">
    <property type="term" value="F:DNA-binding transcription factor activity, RNA polymerase II-specific"/>
    <property type="evidence" value="ECO:0007669"/>
    <property type="project" value="InterPro"/>
</dbReference>
<dbReference type="STRING" id="685588.A0A067SMD9"/>
<keyword evidence="2" id="KW-0479">Metal-binding</keyword>
<dbReference type="Pfam" id="PF00172">
    <property type="entry name" value="Zn_clus"/>
    <property type="match status" value="1"/>
</dbReference>
<dbReference type="CDD" id="cd00067">
    <property type="entry name" value="GAL4"/>
    <property type="match status" value="1"/>
</dbReference>
<dbReference type="AlphaFoldDB" id="A0A067SMD9"/>
<dbReference type="CDD" id="cd12148">
    <property type="entry name" value="fungal_TF_MHR"/>
    <property type="match status" value="1"/>
</dbReference>
<dbReference type="EMBL" id="KL142411">
    <property type="protein sequence ID" value="KDR67923.1"/>
    <property type="molecule type" value="Genomic_DNA"/>
</dbReference>
<feature type="region of interest" description="Disordered" evidence="4">
    <location>
        <begin position="742"/>
        <end position="763"/>
    </location>
</feature>
<dbReference type="PANTHER" id="PTHR31001:SF56">
    <property type="entry name" value="ZN(2)-C6 FUNGAL-TYPE DOMAIN-CONTAINING PROTEIN"/>
    <property type="match status" value="1"/>
</dbReference>
<dbReference type="SMART" id="SM00066">
    <property type="entry name" value="GAL4"/>
    <property type="match status" value="1"/>
</dbReference>
<feature type="domain" description="Zn(2)-C6 fungal-type" evidence="5">
    <location>
        <begin position="32"/>
        <end position="61"/>
    </location>
</feature>
<protein>
    <recommendedName>
        <fullName evidence="5">Zn(2)-C6 fungal-type domain-containing protein</fullName>
    </recommendedName>
</protein>